<name>A0ABD3DEI1_9LAMI</name>
<protein>
    <submittedName>
        <fullName evidence="2">Uncharacterized protein</fullName>
    </submittedName>
</protein>
<feature type="compositionally biased region" description="Polar residues" evidence="1">
    <location>
        <begin position="7"/>
        <end position="35"/>
    </location>
</feature>
<gene>
    <name evidence="2" type="ORF">CASFOL_017233</name>
</gene>
<evidence type="ECO:0000313" key="2">
    <source>
        <dbReference type="EMBL" id="KAL3639326.1"/>
    </source>
</evidence>
<dbReference type="EMBL" id="JAVIJP010000018">
    <property type="protein sequence ID" value="KAL3639326.1"/>
    <property type="molecule type" value="Genomic_DNA"/>
</dbReference>
<organism evidence="2 3">
    <name type="scientific">Castilleja foliolosa</name>
    <dbReference type="NCBI Taxonomy" id="1961234"/>
    <lineage>
        <taxon>Eukaryota</taxon>
        <taxon>Viridiplantae</taxon>
        <taxon>Streptophyta</taxon>
        <taxon>Embryophyta</taxon>
        <taxon>Tracheophyta</taxon>
        <taxon>Spermatophyta</taxon>
        <taxon>Magnoliopsida</taxon>
        <taxon>eudicotyledons</taxon>
        <taxon>Gunneridae</taxon>
        <taxon>Pentapetalae</taxon>
        <taxon>asterids</taxon>
        <taxon>lamiids</taxon>
        <taxon>Lamiales</taxon>
        <taxon>Orobanchaceae</taxon>
        <taxon>Pedicularideae</taxon>
        <taxon>Castillejinae</taxon>
        <taxon>Castilleja</taxon>
    </lineage>
</organism>
<dbReference type="AlphaFoldDB" id="A0ABD3DEI1"/>
<keyword evidence="3" id="KW-1185">Reference proteome</keyword>
<feature type="region of interest" description="Disordered" evidence="1">
    <location>
        <begin position="1"/>
        <end position="44"/>
    </location>
</feature>
<comment type="caution">
    <text evidence="2">The sequence shown here is derived from an EMBL/GenBank/DDBJ whole genome shotgun (WGS) entry which is preliminary data.</text>
</comment>
<sequence length="85" mass="9419">MEGGSSDDGQLQTSNQPGTSNQQLDMAPVQPTQPARTRVGRKSTRMAKLTLRNSAKVKILFDNRRFMPIGPNKGIIDNWMTTTTK</sequence>
<dbReference type="Proteomes" id="UP001632038">
    <property type="component" value="Unassembled WGS sequence"/>
</dbReference>
<accession>A0ABD3DEI1</accession>
<evidence type="ECO:0000256" key="1">
    <source>
        <dbReference type="SAM" id="MobiDB-lite"/>
    </source>
</evidence>
<reference evidence="3" key="1">
    <citation type="journal article" date="2024" name="IScience">
        <title>Strigolactones Initiate the Formation of Haustorium-like Structures in Castilleja.</title>
        <authorList>
            <person name="Buerger M."/>
            <person name="Peterson D."/>
            <person name="Chory J."/>
        </authorList>
    </citation>
    <scope>NUCLEOTIDE SEQUENCE [LARGE SCALE GENOMIC DNA]</scope>
</reference>
<evidence type="ECO:0000313" key="3">
    <source>
        <dbReference type="Proteomes" id="UP001632038"/>
    </source>
</evidence>
<proteinExistence type="predicted"/>